<reference evidence="2" key="1">
    <citation type="journal article" date="2019" name="Int. J. Syst. Evol. Microbiol.">
        <title>The Global Catalogue of Microorganisms (GCM) 10K type strain sequencing project: providing services to taxonomists for standard genome sequencing and annotation.</title>
        <authorList>
            <consortium name="The Broad Institute Genomics Platform"/>
            <consortium name="The Broad Institute Genome Sequencing Center for Infectious Disease"/>
            <person name="Wu L."/>
            <person name="Ma J."/>
        </authorList>
    </citation>
    <scope>NUCLEOTIDE SEQUENCE [LARGE SCALE GENOMIC DNA]</scope>
    <source>
        <strain evidence="2">KCTC 23098</strain>
    </source>
</reference>
<dbReference type="Proteomes" id="UP001597560">
    <property type="component" value="Unassembled WGS sequence"/>
</dbReference>
<organism evidence="1 2">
    <name type="scientific">Olivibacter jilunii</name>
    <dbReference type="NCBI Taxonomy" id="985016"/>
    <lineage>
        <taxon>Bacteria</taxon>
        <taxon>Pseudomonadati</taxon>
        <taxon>Bacteroidota</taxon>
        <taxon>Sphingobacteriia</taxon>
        <taxon>Sphingobacteriales</taxon>
        <taxon>Sphingobacteriaceae</taxon>
        <taxon>Olivibacter</taxon>
    </lineage>
</organism>
<comment type="caution">
    <text evidence="1">The sequence shown here is derived from an EMBL/GenBank/DDBJ whole genome shotgun (WGS) entry which is preliminary data.</text>
</comment>
<dbReference type="Gene3D" id="2.160.20.10">
    <property type="entry name" value="Single-stranded right-handed beta-helix, Pectin lyase-like"/>
    <property type="match status" value="1"/>
</dbReference>
<dbReference type="EMBL" id="JBHUPA010000007">
    <property type="protein sequence ID" value="MFD2962490.1"/>
    <property type="molecule type" value="Genomic_DNA"/>
</dbReference>
<evidence type="ECO:0008006" key="3">
    <source>
        <dbReference type="Google" id="ProtNLM"/>
    </source>
</evidence>
<proteinExistence type="predicted"/>
<dbReference type="InterPro" id="IPR012334">
    <property type="entry name" value="Pectin_lyas_fold"/>
</dbReference>
<accession>A0ABW6AZ39</accession>
<keyword evidence="2" id="KW-1185">Reference proteome</keyword>
<dbReference type="InterPro" id="IPR011050">
    <property type="entry name" value="Pectin_lyase_fold/virulence"/>
</dbReference>
<dbReference type="SUPFAM" id="SSF51126">
    <property type="entry name" value="Pectin lyase-like"/>
    <property type="match status" value="1"/>
</dbReference>
<dbReference type="RefSeq" id="WP_377610709.1">
    <property type="nucleotide sequence ID" value="NZ_JBHUPA010000007.1"/>
</dbReference>
<dbReference type="SMART" id="SM00710">
    <property type="entry name" value="PbH1"/>
    <property type="match status" value="4"/>
</dbReference>
<name>A0ABW6AZ39_9SPHI</name>
<sequence>MANQFLVKKTMADMRNLSANEIADLQTNVFDGVLLMGYYTLGDTPGPIVYHLSSTAKVDDGGSVIQVANIKLEHLFASAIDVRYFGLRSGQPHINDPETVNNIFINNAGKEIVFDYDTDFTMSMGTYWDNGTITIPSNTKVTINGIVRHSESRNANASIFLIREVQNVVIEGSGVVIGYKHKRPPIGIANAYYKSYYKNRPYSIGEYLDFNSFGFIVTQAGIGTAIPTPTTETEIGTIFKVGGDQGLQLQLIEKGLGEWGYGIYLFAAKNVVIKGITLRECWGDGSAMGGPDTNVSVLKPCENIKFIDCVFNDNRRQGCSVVTANDVFFDNCQFINTYGTLPMAGVDLEPNMINSDGSLKVGYVRNIRFRGCKFNGNYQGLLCYNPFSDMPDRLTYVNVEDCVLEGNMSFNLVCNKSGVIKLARASIKTTVEGGFGGEISVATEDFEMENSEIIFDSDSPNTNVAIINLRNLFTDKSLAKRFIIKASDISTKQLAKAFLTYQDNFPNIQLEINNTNIDVKLAGLINTGGNCTDLGSFKMQNCNVASGSGYVSNKNTTNGQEFTVSRSSFKVSSNAASASEPFFISGGLIRFFNIEYNTFENLEIEQREFQILRINNAGTGFRSIVAKNTFIGFHRTNSELIQSLGGTTSTPTHLIEDNIFISCEVPYLFSTNRTRHCFLSIVNNKNNVGTAEGILRIDGGTGTPIGGWRVYFNLNSCVSLGNFYDPSRFDDAYTFCHNNVLNYIFRPKNQLTYDQSMAVPNSTLANATELNSAILLVNDLKAKLNAKLDADRDSDQQAS</sequence>
<evidence type="ECO:0000313" key="1">
    <source>
        <dbReference type="EMBL" id="MFD2962490.1"/>
    </source>
</evidence>
<evidence type="ECO:0000313" key="2">
    <source>
        <dbReference type="Proteomes" id="UP001597560"/>
    </source>
</evidence>
<dbReference type="InterPro" id="IPR006626">
    <property type="entry name" value="PbH1"/>
</dbReference>
<protein>
    <recommendedName>
        <fullName evidence="3">Right handed beta helix domain-containing protein</fullName>
    </recommendedName>
</protein>
<gene>
    <name evidence="1" type="ORF">ACFS6J_11885</name>
</gene>